<dbReference type="EMBL" id="SOYY01000001">
    <property type="protein sequence ID" value="KAA0725337.1"/>
    <property type="molecule type" value="Genomic_DNA"/>
</dbReference>
<protein>
    <submittedName>
        <fullName evidence="2">Uncharacterized protein</fullName>
    </submittedName>
</protein>
<sequence>MQAVVRNPKLPSRKKPSGEPRPNQGIPLPLWQKLLPLHKLNRKSKLWRPLSSSILLALVRSPLPILSSAIGSGHELHPAAPELLVFHRNLPLSCSLLTQASTTAVTSSRGILLLPPAAWGTHCFAAHVIVALTSYPLVLNRLLVVGIEATDLHCQAYGSIRLMLVILPLETATAVHLESLAGRNYTSRFILKWILPWLPLEGITTVEPSSSGFFLGSRWKELHQSNHPQVDSSLALAGRDYTNLTVIKWILP</sequence>
<dbReference type="Proteomes" id="UP000324632">
    <property type="component" value="Chromosome 1"/>
</dbReference>
<evidence type="ECO:0000313" key="2">
    <source>
        <dbReference type="EMBL" id="KAA0725337.1"/>
    </source>
</evidence>
<feature type="region of interest" description="Disordered" evidence="1">
    <location>
        <begin position="1"/>
        <end position="25"/>
    </location>
</feature>
<proteinExistence type="predicted"/>
<reference evidence="2 3" key="1">
    <citation type="journal article" date="2019" name="Mol. Ecol. Resour.">
        <title>Chromosome-level genome assembly of Triplophysa tibetana, a fish adapted to the harsh high-altitude environment of the Tibetan Plateau.</title>
        <authorList>
            <person name="Yang X."/>
            <person name="Liu H."/>
            <person name="Ma Z."/>
            <person name="Zou Y."/>
            <person name="Zou M."/>
            <person name="Mao Y."/>
            <person name="Li X."/>
            <person name="Wang H."/>
            <person name="Chen T."/>
            <person name="Wang W."/>
            <person name="Yang R."/>
        </authorList>
    </citation>
    <scope>NUCLEOTIDE SEQUENCE [LARGE SCALE GENOMIC DNA]</scope>
    <source>
        <strain evidence="2">TTIB1903HZAU</strain>
        <tissue evidence="2">Muscle</tissue>
    </source>
</reference>
<evidence type="ECO:0000256" key="1">
    <source>
        <dbReference type="SAM" id="MobiDB-lite"/>
    </source>
</evidence>
<keyword evidence="3" id="KW-1185">Reference proteome</keyword>
<evidence type="ECO:0000313" key="3">
    <source>
        <dbReference type="Proteomes" id="UP000324632"/>
    </source>
</evidence>
<organism evidence="2 3">
    <name type="scientific">Triplophysa tibetana</name>
    <dbReference type="NCBI Taxonomy" id="1572043"/>
    <lineage>
        <taxon>Eukaryota</taxon>
        <taxon>Metazoa</taxon>
        <taxon>Chordata</taxon>
        <taxon>Craniata</taxon>
        <taxon>Vertebrata</taxon>
        <taxon>Euteleostomi</taxon>
        <taxon>Actinopterygii</taxon>
        <taxon>Neopterygii</taxon>
        <taxon>Teleostei</taxon>
        <taxon>Ostariophysi</taxon>
        <taxon>Cypriniformes</taxon>
        <taxon>Nemacheilidae</taxon>
        <taxon>Triplophysa</taxon>
    </lineage>
</organism>
<name>A0A5A9PZZ5_9TELE</name>
<gene>
    <name evidence="2" type="ORF">E1301_Tti006049</name>
</gene>
<comment type="caution">
    <text evidence="2">The sequence shown here is derived from an EMBL/GenBank/DDBJ whole genome shotgun (WGS) entry which is preliminary data.</text>
</comment>
<dbReference type="AlphaFoldDB" id="A0A5A9PZZ5"/>
<accession>A0A5A9PZZ5</accession>